<feature type="domain" description="P/Homo B" evidence="12">
    <location>
        <begin position="454"/>
        <end position="587"/>
    </location>
</feature>
<feature type="active site" description="Charge relay system" evidence="7 8">
    <location>
        <position position="380"/>
    </location>
</feature>
<keyword evidence="10" id="KW-0472">Membrane</keyword>
<dbReference type="PROSITE" id="PS51892">
    <property type="entry name" value="SUBTILASE"/>
    <property type="match status" value="1"/>
</dbReference>
<evidence type="ECO:0000256" key="3">
    <source>
        <dbReference type="ARBA" id="ARBA00022729"/>
    </source>
</evidence>
<keyword evidence="10" id="KW-1133">Transmembrane helix</keyword>
<evidence type="ECO:0000256" key="6">
    <source>
        <dbReference type="ARBA" id="ARBA00022837"/>
    </source>
</evidence>
<dbReference type="PRINTS" id="PR00723">
    <property type="entry name" value="SUBTILISIN"/>
</dbReference>
<evidence type="ECO:0000313" key="14">
    <source>
        <dbReference type="Proteomes" id="UP000774326"/>
    </source>
</evidence>
<gene>
    <name evidence="13" type="ORF">WICPIJ_007998</name>
</gene>
<feature type="active site" description="Charge relay system" evidence="7 8">
    <location>
        <position position="209"/>
    </location>
</feature>
<keyword evidence="14" id="KW-1185">Reference proteome</keyword>
<keyword evidence="2 8" id="KW-0645">Protease</keyword>
<dbReference type="Pfam" id="PF00082">
    <property type="entry name" value="Peptidase_S8"/>
    <property type="match status" value="1"/>
</dbReference>
<keyword evidence="3 11" id="KW-0732">Signal</keyword>
<sequence length="773" mass="85763">MRLPYSIILSIWLTLSSAFQIPTKDHTKRNYFAIELEDDGLDQILANNPTWEFEHAARGLPHHYVFSQSKTHEDTSDNVKQKRDTVLGDSTMTIFHLPPKTLHKRLPLGDLPIDSSMEPIEAARSQFDIKDPIFDAQWHLINPSFPGNDVNVTGVWAKGITGKGIVTAIIDDGLDHESEDLRANFDERGSWDFNDNRKLPTPTLGDDYHGTRCAGEIAAVKNDVCGVGVAYDSKVAGIRILSGQITTEDEASALVYGLETNDIYSCSWGPPDNGKAMQAPDELVNRALIRGVTEGRKGKGAVYVYASGNGAHHDDNCNFDGYTNSIYSITVGALDHKGLHPQYSEGCSAVLVVTYSSGSGEHIHTTDIHDACTDHHGGTSAAAPLAAGVYSLVLSANGDLTWRDVQYLTILSSVTVNEDDGDYQDASLNKYSHRYGYGKLDAYKIVEMAETWENVNEQIEKRCDVVEPNVSVTTGEAYEHDFEITADLMEGFKNLEHIRLNLNMDTTIRGQVSVDLVSPSGLTSNLGSTRKLDRSDEGFKDWKFMSVAHWGDENFVGTWKLKVQNHEEGNEVMLKNFYIDFFGQKRDEEPAVSSTVEEIIAPTSTPTETETPSTTSEPTHGDEDVDDSNPPPQAAHPNIKNSHYGEYFFGFIIVGFIALLAYFYFASKKLATKRQQYEFDIIRPEESEDESEFDLESRLVHDQNSDVFGDDRRIRDDDSFEIHSDDLEFDIDEERTAAAAAAAPEETANTAEDQGPTGTQENDTTEDKTATDK</sequence>
<dbReference type="SUPFAM" id="SSF52743">
    <property type="entry name" value="Subtilisin-like"/>
    <property type="match status" value="1"/>
</dbReference>
<dbReference type="GO" id="GO:0016485">
    <property type="term" value="P:protein processing"/>
    <property type="evidence" value="ECO:0007669"/>
    <property type="project" value="TreeGrafter"/>
</dbReference>
<dbReference type="GO" id="GO:0004252">
    <property type="term" value="F:serine-type endopeptidase activity"/>
    <property type="evidence" value="ECO:0007669"/>
    <property type="project" value="UniProtKB-UniRule"/>
</dbReference>
<evidence type="ECO:0000256" key="10">
    <source>
        <dbReference type="SAM" id="Phobius"/>
    </source>
</evidence>
<protein>
    <recommendedName>
        <fullName evidence="12">P/Homo B domain-containing protein</fullName>
    </recommendedName>
</protein>
<feature type="chain" id="PRO_5040112677" description="P/Homo B domain-containing protein" evidence="11">
    <location>
        <begin position="19"/>
        <end position="773"/>
    </location>
</feature>
<dbReference type="InterPro" id="IPR022398">
    <property type="entry name" value="Peptidase_S8_His-AS"/>
</dbReference>
<dbReference type="GO" id="GO:0005802">
    <property type="term" value="C:trans-Golgi network"/>
    <property type="evidence" value="ECO:0007669"/>
    <property type="project" value="TreeGrafter"/>
</dbReference>
<dbReference type="Gene3D" id="3.40.50.200">
    <property type="entry name" value="Peptidase S8/S53 domain"/>
    <property type="match status" value="1"/>
</dbReference>
<reference evidence="13" key="1">
    <citation type="journal article" date="2021" name="Open Biol.">
        <title>Shared evolutionary footprints suggest mitochondrial oxidative damage underlies multiple complex I losses in fungi.</title>
        <authorList>
            <person name="Schikora-Tamarit M.A."/>
            <person name="Marcet-Houben M."/>
            <person name="Nosek J."/>
            <person name="Gabaldon T."/>
        </authorList>
    </citation>
    <scope>NUCLEOTIDE SEQUENCE</scope>
    <source>
        <strain evidence="13">CBS2887</strain>
    </source>
</reference>
<dbReference type="PROSITE" id="PS51829">
    <property type="entry name" value="P_HOMO_B"/>
    <property type="match status" value="1"/>
</dbReference>
<dbReference type="InterPro" id="IPR034182">
    <property type="entry name" value="Kexin/furin"/>
</dbReference>
<dbReference type="Gene3D" id="2.60.120.260">
    <property type="entry name" value="Galactose-binding domain-like"/>
    <property type="match status" value="1"/>
</dbReference>
<dbReference type="InterPro" id="IPR008979">
    <property type="entry name" value="Galactose-bd-like_sf"/>
</dbReference>
<evidence type="ECO:0000256" key="9">
    <source>
        <dbReference type="SAM" id="MobiDB-lite"/>
    </source>
</evidence>
<evidence type="ECO:0000256" key="8">
    <source>
        <dbReference type="PROSITE-ProRule" id="PRU01240"/>
    </source>
</evidence>
<dbReference type="InterPro" id="IPR015500">
    <property type="entry name" value="Peptidase_S8_subtilisin-rel"/>
</dbReference>
<feature type="region of interest" description="Disordered" evidence="9">
    <location>
        <begin position="589"/>
        <end position="638"/>
    </location>
</feature>
<dbReference type="FunFam" id="3.40.50.200:FF:000005">
    <property type="entry name" value="Proprotein convertase subtilisin/kexin type 7"/>
    <property type="match status" value="1"/>
</dbReference>
<keyword evidence="10" id="KW-0812">Transmembrane</keyword>
<evidence type="ECO:0000256" key="4">
    <source>
        <dbReference type="ARBA" id="ARBA00022801"/>
    </source>
</evidence>
<dbReference type="SUPFAM" id="SSF49785">
    <property type="entry name" value="Galactose-binding domain-like"/>
    <property type="match status" value="1"/>
</dbReference>
<keyword evidence="5 8" id="KW-0720">Serine protease</keyword>
<dbReference type="OrthoDB" id="300641at2759"/>
<dbReference type="InterPro" id="IPR036852">
    <property type="entry name" value="Peptidase_S8/S53_dom_sf"/>
</dbReference>
<evidence type="ECO:0000313" key="13">
    <source>
        <dbReference type="EMBL" id="KAH3680990.1"/>
    </source>
</evidence>
<evidence type="ECO:0000256" key="11">
    <source>
        <dbReference type="SAM" id="SignalP"/>
    </source>
</evidence>
<dbReference type="PANTHER" id="PTHR42884">
    <property type="entry name" value="PROPROTEIN CONVERTASE SUBTILISIN/KEXIN-RELATED"/>
    <property type="match status" value="1"/>
</dbReference>
<dbReference type="PROSITE" id="PS00138">
    <property type="entry name" value="SUBTILASE_SER"/>
    <property type="match status" value="1"/>
</dbReference>
<dbReference type="CDD" id="cd04059">
    <property type="entry name" value="Peptidases_S8_Protein_convertases_Kexins_Furin-like"/>
    <property type="match status" value="1"/>
</dbReference>
<feature type="compositionally biased region" description="Low complexity" evidence="9">
    <location>
        <begin position="602"/>
        <end position="618"/>
    </location>
</feature>
<proteinExistence type="inferred from homology"/>
<dbReference type="PANTHER" id="PTHR42884:SF14">
    <property type="entry name" value="NEUROENDOCRINE CONVERTASE 1"/>
    <property type="match status" value="1"/>
</dbReference>
<feature type="compositionally biased region" description="Low complexity" evidence="9">
    <location>
        <begin position="737"/>
        <end position="752"/>
    </location>
</feature>
<evidence type="ECO:0000256" key="2">
    <source>
        <dbReference type="ARBA" id="ARBA00022670"/>
    </source>
</evidence>
<dbReference type="PROSITE" id="PS00137">
    <property type="entry name" value="SUBTILASE_HIS"/>
    <property type="match status" value="1"/>
</dbReference>
<keyword evidence="6" id="KW-0106">Calcium</keyword>
<comment type="caution">
    <text evidence="13">The sequence shown here is derived from an EMBL/GenBank/DDBJ whole genome shotgun (WGS) entry which is preliminary data.</text>
</comment>
<feature type="signal peptide" evidence="11">
    <location>
        <begin position="1"/>
        <end position="18"/>
    </location>
</feature>
<keyword evidence="4 8" id="KW-0378">Hydrolase</keyword>
<dbReference type="InterPro" id="IPR023828">
    <property type="entry name" value="Peptidase_S8_Ser-AS"/>
</dbReference>
<dbReference type="InterPro" id="IPR002884">
    <property type="entry name" value="P_dom"/>
</dbReference>
<dbReference type="InterPro" id="IPR000209">
    <property type="entry name" value="Peptidase_S8/S53_dom"/>
</dbReference>
<accession>A0A9P8TJI1</accession>
<dbReference type="EMBL" id="JAEUBG010004634">
    <property type="protein sequence ID" value="KAH3680990.1"/>
    <property type="molecule type" value="Genomic_DNA"/>
</dbReference>
<feature type="active site" description="Charge relay system" evidence="7 8">
    <location>
        <position position="171"/>
    </location>
</feature>
<name>A0A9P8TJI1_WICPI</name>
<comment type="similarity">
    <text evidence="1">Belongs to the peptidase S8 family. Furin subfamily.</text>
</comment>
<evidence type="ECO:0000256" key="7">
    <source>
        <dbReference type="PIRSR" id="PIRSR615500-1"/>
    </source>
</evidence>
<dbReference type="Pfam" id="PF01483">
    <property type="entry name" value="P_proprotein"/>
    <property type="match status" value="1"/>
</dbReference>
<dbReference type="GO" id="GO:0000139">
    <property type="term" value="C:Golgi membrane"/>
    <property type="evidence" value="ECO:0007669"/>
    <property type="project" value="TreeGrafter"/>
</dbReference>
<dbReference type="Proteomes" id="UP000774326">
    <property type="component" value="Unassembled WGS sequence"/>
</dbReference>
<evidence type="ECO:0000256" key="5">
    <source>
        <dbReference type="ARBA" id="ARBA00022825"/>
    </source>
</evidence>
<evidence type="ECO:0000256" key="1">
    <source>
        <dbReference type="ARBA" id="ARBA00005325"/>
    </source>
</evidence>
<organism evidence="13 14">
    <name type="scientific">Wickerhamomyces pijperi</name>
    <name type="common">Yeast</name>
    <name type="synonym">Pichia pijperi</name>
    <dbReference type="NCBI Taxonomy" id="599730"/>
    <lineage>
        <taxon>Eukaryota</taxon>
        <taxon>Fungi</taxon>
        <taxon>Dikarya</taxon>
        <taxon>Ascomycota</taxon>
        <taxon>Saccharomycotina</taxon>
        <taxon>Saccharomycetes</taxon>
        <taxon>Phaffomycetales</taxon>
        <taxon>Wickerhamomycetaceae</taxon>
        <taxon>Wickerhamomyces</taxon>
    </lineage>
</organism>
<dbReference type="AlphaFoldDB" id="A0A9P8TJI1"/>
<feature type="transmembrane region" description="Helical" evidence="10">
    <location>
        <begin position="647"/>
        <end position="665"/>
    </location>
</feature>
<reference evidence="13" key="2">
    <citation type="submission" date="2021-01" db="EMBL/GenBank/DDBJ databases">
        <authorList>
            <person name="Schikora-Tamarit M.A."/>
        </authorList>
    </citation>
    <scope>NUCLEOTIDE SEQUENCE</scope>
    <source>
        <strain evidence="13">CBS2887</strain>
    </source>
</reference>
<evidence type="ECO:0000259" key="12">
    <source>
        <dbReference type="PROSITE" id="PS51829"/>
    </source>
</evidence>
<feature type="region of interest" description="Disordered" evidence="9">
    <location>
        <begin position="734"/>
        <end position="773"/>
    </location>
</feature>